<keyword evidence="5 6" id="KW-0472">Membrane</keyword>
<evidence type="ECO:0000256" key="2">
    <source>
        <dbReference type="ARBA" id="ARBA00022475"/>
    </source>
</evidence>
<dbReference type="Proteomes" id="UP000215224">
    <property type="component" value="Chromosome"/>
</dbReference>
<feature type="transmembrane region" description="Helical" evidence="6">
    <location>
        <begin position="223"/>
        <end position="246"/>
    </location>
</feature>
<feature type="domain" description="ABC-2 type transporter transmembrane" evidence="7">
    <location>
        <begin position="23"/>
        <end position="411"/>
    </location>
</feature>
<accession>A0A223KSQ0</accession>
<dbReference type="InterPro" id="IPR013525">
    <property type="entry name" value="ABC2_TM"/>
</dbReference>
<dbReference type="KEGG" id="bcoh:BC6307_14395"/>
<comment type="subcellular location">
    <subcellularLocation>
        <location evidence="1">Cell membrane</location>
        <topology evidence="1">Multi-pass membrane protein</topology>
    </subcellularLocation>
</comment>
<protein>
    <recommendedName>
        <fullName evidence="7">ABC-2 type transporter transmembrane domain-containing protein</fullName>
    </recommendedName>
</protein>
<dbReference type="GO" id="GO:0005886">
    <property type="term" value="C:plasma membrane"/>
    <property type="evidence" value="ECO:0007669"/>
    <property type="project" value="UniProtKB-SubCell"/>
</dbReference>
<evidence type="ECO:0000313" key="9">
    <source>
        <dbReference type="Proteomes" id="UP000215224"/>
    </source>
</evidence>
<keyword evidence="9" id="KW-1185">Reference proteome</keyword>
<dbReference type="STRING" id="1314751.GCA_001591425_01061"/>
<organism evidence="8 9">
    <name type="scientific">Sutcliffiella cohnii</name>
    <dbReference type="NCBI Taxonomy" id="33932"/>
    <lineage>
        <taxon>Bacteria</taxon>
        <taxon>Bacillati</taxon>
        <taxon>Bacillota</taxon>
        <taxon>Bacilli</taxon>
        <taxon>Bacillales</taxon>
        <taxon>Bacillaceae</taxon>
        <taxon>Sutcliffiella</taxon>
    </lineage>
</organism>
<evidence type="ECO:0000256" key="6">
    <source>
        <dbReference type="SAM" id="Phobius"/>
    </source>
</evidence>
<dbReference type="GO" id="GO:0140359">
    <property type="term" value="F:ABC-type transporter activity"/>
    <property type="evidence" value="ECO:0007669"/>
    <property type="project" value="InterPro"/>
</dbReference>
<evidence type="ECO:0000256" key="1">
    <source>
        <dbReference type="ARBA" id="ARBA00004651"/>
    </source>
</evidence>
<feature type="transmembrane region" description="Helical" evidence="6">
    <location>
        <begin position="391"/>
        <end position="413"/>
    </location>
</feature>
<evidence type="ECO:0000256" key="5">
    <source>
        <dbReference type="ARBA" id="ARBA00023136"/>
    </source>
</evidence>
<name>A0A223KSQ0_9BACI</name>
<dbReference type="EMBL" id="CP018866">
    <property type="protein sequence ID" value="AST92397.1"/>
    <property type="molecule type" value="Genomic_DNA"/>
</dbReference>
<keyword evidence="3 6" id="KW-0812">Transmembrane</keyword>
<dbReference type="AlphaFoldDB" id="A0A223KSQ0"/>
<evidence type="ECO:0000256" key="3">
    <source>
        <dbReference type="ARBA" id="ARBA00022692"/>
    </source>
</evidence>
<keyword evidence="2" id="KW-1003">Cell membrane</keyword>
<dbReference type="Pfam" id="PF12698">
    <property type="entry name" value="ABC2_membrane_3"/>
    <property type="match status" value="1"/>
</dbReference>
<proteinExistence type="predicted"/>
<feature type="transmembrane region" description="Helical" evidence="6">
    <location>
        <begin position="20"/>
        <end position="42"/>
    </location>
</feature>
<reference evidence="8 9" key="1">
    <citation type="submission" date="2016-12" db="EMBL/GenBank/DDBJ databases">
        <title>The whole genome sequencing and assembly of Bacillus cohnii DSM 6307T strain.</title>
        <authorList>
            <person name="Lee Y.-J."/>
            <person name="Yi H."/>
            <person name="Bahn Y.-S."/>
            <person name="Kim J.F."/>
            <person name="Lee D.-W."/>
        </authorList>
    </citation>
    <scope>NUCLEOTIDE SEQUENCE [LARGE SCALE GENOMIC DNA]</scope>
    <source>
        <strain evidence="8 9">DSM 6307</strain>
    </source>
</reference>
<dbReference type="RefSeq" id="WP_066413074.1">
    <property type="nucleotide sequence ID" value="NZ_CP018866.1"/>
</dbReference>
<evidence type="ECO:0000313" key="8">
    <source>
        <dbReference type="EMBL" id="AST92397.1"/>
    </source>
</evidence>
<feature type="transmembrane region" description="Helical" evidence="6">
    <location>
        <begin position="336"/>
        <end position="355"/>
    </location>
</feature>
<keyword evidence="4 6" id="KW-1133">Transmembrane helix</keyword>
<evidence type="ECO:0000259" key="7">
    <source>
        <dbReference type="Pfam" id="PF12698"/>
    </source>
</evidence>
<evidence type="ECO:0000256" key="4">
    <source>
        <dbReference type="ARBA" id="ARBA00022989"/>
    </source>
</evidence>
<feature type="transmembrane region" description="Helical" evidence="6">
    <location>
        <begin position="300"/>
        <end position="324"/>
    </location>
</feature>
<dbReference type="PANTHER" id="PTHR30294:SF29">
    <property type="entry name" value="MULTIDRUG ABC TRANSPORTER PERMEASE YBHS-RELATED"/>
    <property type="match status" value="1"/>
</dbReference>
<gene>
    <name evidence="8" type="ORF">BC6307_14395</name>
</gene>
<dbReference type="InterPro" id="IPR051449">
    <property type="entry name" value="ABC-2_transporter_component"/>
</dbReference>
<feature type="transmembrane region" description="Helical" evidence="6">
    <location>
        <begin position="267"/>
        <end position="294"/>
    </location>
</feature>
<sequence>MIKTLLKKDMIQVIRDKKEVTLLLFMPFLLITILGFALGAVMNESEEVLNVKVAVVDNGDMEAEKEELLTILKEEGFPTSAVDTMITTAESLSIQDMLVNEVFESTTIFKVIMMEDEKEALDSSQFSAVLSFPKGYRLATWKNIFLNEEDTLPLLSLSLNNAKGLEATVVSNVVESYMEQFQLNTIIGKEFAETGAFQTISIPNIEGEVVTLKGSQPISSFEYYAVGMSVMFVLYVASFVAAYALYEKQQFVFHRILLSNVSPSFYIFSKWLTGTVLSFIQLCILFGLSSLIYGVHWDNIILFSIVTLCISFVVGSFSVLFTTLNFRFNTERASSLFSNLIVTILALVGGSFISWKAISETLWKIGGFTPNGAALKAYLAVMQENSQWADIQLYVVVLLITAIGLSLLALIFFPKRSVA</sequence>
<dbReference type="PANTHER" id="PTHR30294">
    <property type="entry name" value="MEMBRANE COMPONENT OF ABC TRANSPORTER YHHJ-RELATED"/>
    <property type="match status" value="1"/>
</dbReference>